<reference evidence="1" key="1">
    <citation type="submission" date="2022-10" db="EMBL/GenBank/DDBJ databases">
        <title>Culturing micro-colonial fungi from biological soil crusts in the Mojave desert and describing Neophaeococcomyces mojavensis, and introducing the new genera and species Taxawa tesnikishii.</title>
        <authorList>
            <person name="Kurbessoian T."/>
            <person name="Stajich J.E."/>
        </authorList>
    </citation>
    <scope>NUCLEOTIDE SEQUENCE</scope>
    <source>
        <strain evidence="1">TK_1</strain>
    </source>
</reference>
<name>A0ABQ9P2G2_9PEZI</name>
<keyword evidence="2" id="KW-1185">Reference proteome</keyword>
<dbReference type="Proteomes" id="UP001172684">
    <property type="component" value="Unassembled WGS sequence"/>
</dbReference>
<accession>A0ABQ9P2G2</accession>
<dbReference type="PANTHER" id="PTHR15396:SF1">
    <property type="entry name" value="RIBONUCLEASE P PROTEIN SUBUNIT P40"/>
    <property type="match status" value="1"/>
</dbReference>
<evidence type="ECO:0000313" key="1">
    <source>
        <dbReference type="EMBL" id="KAJ9667521.1"/>
    </source>
</evidence>
<gene>
    <name evidence="1" type="ORF">H2201_002390</name>
</gene>
<dbReference type="InterPro" id="IPR013893">
    <property type="entry name" value="RNase_P_Rpp40"/>
</dbReference>
<organism evidence="1 2">
    <name type="scientific">Coniosporium apollinis</name>
    <dbReference type="NCBI Taxonomy" id="61459"/>
    <lineage>
        <taxon>Eukaryota</taxon>
        <taxon>Fungi</taxon>
        <taxon>Dikarya</taxon>
        <taxon>Ascomycota</taxon>
        <taxon>Pezizomycotina</taxon>
        <taxon>Dothideomycetes</taxon>
        <taxon>Dothideomycetes incertae sedis</taxon>
        <taxon>Coniosporium</taxon>
    </lineage>
</organism>
<protein>
    <submittedName>
        <fullName evidence="1">Uncharacterized protein</fullName>
    </submittedName>
</protein>
<comment type="caution">
    <text evidence="1">The sequence shown here is derived from an EMBL/GenBank/DDBJ whole genome shotgun (WGS) entry which is preliminary data.</text>
</comment>
<dbReference type="PANTHER" id="PTHR15396">
    <property type="entry name" value="RIBONUCLEASE P PROTEIN SUBUNIT P40"/>
    <property type="match status" value="1"/>
</dbReference>
<dbReference type="EMBL" id="JAPDRL010000012">
    <property type="protein sequence ID" value="KAJ9667521.1"/>
    <property type="molecule type" value="Genomic_DNA"/>
</dbReference>
<evidence type="ECO:0000313" key="2">
    <source>
        <dbReference type="Proteomes" id="UP001172684"/>
    </source>
</evidence>
<dbReference type="Pfam" id="PF08584">
    <property type="entry name" value="Ribonuc_P_40"/>
    <property type="match status" value="1"/>
</dbReference>
<sequence length="361" mass="40733">MFTLSKDEQASSKCYVAHSTISPLKDNQLPTMKKRPFTTIASHPFSHTVDLILPEELYQNLHQAFSVIVLRYSRVTMSLSEMITGDFFNHYIKTGHHHHCYDDIKRDPHNDTGNIVMLSEGRPTVDNVFSLRDGVLRLEIDKPTYERCGLAGNPIPDGGRKHTKARYAVELNLRLPSMLHGKKGFERIVWAFKNVLTHSVTWLFCNIQDRNAVGGPISKHHPVVKTISPAVTRMPKVLVPSFRSVQTLVSPQDATELLEWISLLSLRSARVNANDNIDSYLSRYEVPSFAASGSDEPLASMDLVRLRWHGFIDPKFMTAMGILPIGTSENQWFAMNVCCFDGAAYTVLKVGKEDCLTWECV</sequence>
<proteinExistence type="predicted"/>